<dbReference type="InterPro" id="IPR005123">
    <property type="entry name" value="Oxoglu/Fe-dep_dioxygenase_dom"/>
</dbReference>
<dbReference type="GO" id="GO:0004656">
    <property type="term" value="F:procollagen-proline 4-dioxygenase activity"/>
    <property type="evidence" value="ECO:0007669"/>
    <property type="project" value="TreeGrafter"/>
</dbReference>
<dbReference type="AlphaFoldDB" id="A0A7Y4MP40"/>
<evidence type="ECO:0000256" key="6">
    <source>
        <dbReference type="ARBA" id="ARBA00023004"/>
    </source>
</evidence>
<name>A0A7Y4MP40_MYXXA</name>
<accession>A0A7Y4MP40</accession>
<dbReference type="PANTHER" id="PTHR10869:SF241">
    <property type="entry name" value="FE2OG DIOXYGENASE DOMAIN-CONTAINING PROTEIN"/>
    <property type="match status" value="1"/>
</dbReference>
<dbReference type="Pfam" id="PF13640">
    <property type="entry name" value="2OG-FeII_Oxy_3"/>
    <property type="match status" value="1"/>
</dbReference>
<evidence type="ECO:0000256" key="3">
    <source>
        <dbReference type="ARBA" id="ARBA00022896"/>
    </source>
</evidence>
<keyword evidence="2" id="KW-0479">Metal-binding</keyword>
<evidence type="ECO:0000313" key="8">
    <source>
        <dbReference type="EMBL" id="NOJ77456.1"/>
    </source>
</evidence>
<sequence>MAAPSFRLPMTMTPVLPNPDDVLGTHNPLVIVLGDLLSAEECAALIERIEAEGPTAAPITTSAGFVMRPDIRNNSRVMFDDAPLAQMLFERAAPHVPHRLEHEWTLCGANERLRCYRYDVGEYFAPHFDGAFVRTRDERSLLTFMVYLNECPGGGATNFLSLGHSVTPRTGSALLFNHRLLHEGATVTQGRKYALRTDLMYRRPAS</sequence>
<dbReference type="Proteomes" id="UP000533080">
    <property type="component" value="Unassembled WGS sequence"/>
</dbReference>
<dbReference type="EMBL" id="JABFNT010000008">
    <property type="protein sequence ID" value="NOJ77456.1"/>
    <property type="molecule type" value="Genomic_DNA"/>
</dbReference>
<keyword evidence="6" id="KW-0408">Iron</keyword>
<keyword evidence="5" id="KW-0560">Oxidoreductase</keyword>
<comment type="caution">
    <text evidence="8">The sequence shown here is derived from an EMBL/GenBank/DDBJ whole genome shotgun (WGS) entry which is preliminary data.</text>
</comment>
<evidence type="ECO:0000256" key="5">
    <source>
        <dbReference type="ARBA" id="ARBA00023002"/>
    </source>
</evidence>
<dbReference type="PANTHER" id="PTHR10869">
    <property type="entry name" value="PROLYL 4-HYDROXYLASE ALPHA SUBUNIT"/>
    <property type="match status" value="1"/>
</dbReference>
<dbReference type="GO" id="GO:0031418">
    <property type="term" value="F:L-ascorbic acid binding"/>
    <property type="evidence" value="ECO:0007669"/>
    <property type="project" value="UniProtKB-KW"/>
</dbReference>
<dbReference type="SMART" id="SM00702">
    <property type="entry name" value="P4Hc"/>
    <property type="match status" value="1"/>
</dbReference>
<dbReference type="SUPFAM" id="SSF51197">
    <property type="entry name" value="Clavaminate synthase-like"/>
    <property type="match status" value="1"/>
</dbReference>
<protein>
    <submittedName>
        <fullName evidence="8">2OG-Fe(II) oxygenase</fullName>
    </submittedName>
</protein>
<dbReference type="Gene3D" id="2.60.120.620">
    <property type="entry name" value="q2cbj1_9rhob like domain"/>
    <property type="match status" value="1"/>
</dbReference>
<gene>
    <name evidence="8" type="ORF">HNV28_03725</name>
</gene>
<comment type="cofactor">
    <cofactor evidence="1">
        <name>L-ascorbate</name>
        <dbReference type="ChEBI" id="CHEBI:38290"/>
    </cofactor>
</comment>
<evidence type="ECO:0000313" key="9">
    <source>
        <dbReference type="Proteomes" id="UP000533080"/>
    </source>
</evidence>
<dbReference type="PROSITE" id="PS51471">
    <property type="entry name" value="FE2OG_OXY"/>
    <property type="match status" value="1"/>
</dbReference>
<proteinExistence type="predicted"/>
<keyword evidence="4" id="KW-0223">Dioxygenase</keyword>
<organism evidence="8 9">
    <name type="scientific">Myxococcus xanthus</name>
    <dbReference type="NCBI Taxonomy" id="34"/>
    <lineage>
        <taxon>Bacteria</taxon>
        <taxon>Pseudomonadati</taxon>
        <taxon>Myxococcota</taxon>
        <taxon>Myxococcia</taxon>
        <taxon>Myxococcales</taxon>
        <taxon>Cystobacterineae</taxon>
        <taxon>Myxococcaceae</taxon>
        <taxon>Myxococcus</taxon>
    </lineage>
</organism>
<dbReference type="InterPro" id="IPR006620">
    <property type="entry name" value="Pro_4_hyd_alph"/>
</dbReference>
<evidence type="ECO:0000256" key="1">
    <source>
        <dbReference type="ARBA" id="ARBA00001961"/>
    </source>
</evidence>
<evidence type="ECO:0000256" key="2">
    <source>
        <dbReference type="ARBA" id="ARBA00022723"/>
    </source>
</evidence>
<dbReference type="InterPro" id="IPR045054">
    <property type="entry name" value="P4HA-like"/>
</dbReference>
<evidence type="ECO:0000259" key="7">
    <source>
        <dbReference type="PROSITE" id="PS51471"/>
    </source>
</evidence>
<dbReference type="InterPro" id="IPR044862">
    <property type="entry name" value="Pro_4_hyd_alph_FE2OG_OXY"/>
</dbReference>
<feature type="domain" description="Fe2OG dioxygenase" evidence="7">
    <location>
        <begin position="108"/>
        <end position="201"/>
    </location>
</feature>
<evidence type="ECO:0000256" key="4">
    <source>
        <dbReference type="ARBA" id="ARBA00022964"/>
    </source>
</evidence>
<dbReference type="GO" id="GO:0005506">
    <property type="term" value="F:iron ion binding"/>
    <property type="evidence" value="ECO:0007669"/>
    <property type="project" value="InterPro"/>
</dbReference>
<reference evidence="8 9" key="1">
    <citation type="submission" date="2020-05" db="EMBL/GenBank/DDBJ databases">
        <authorList>
            <person name="Whitworth D."/>
        </authorList>
    </citation>
    <scope>NUCLEOTIDE SEQUENCE [LARGE SCALE GENOMIC DNA]</scope>
    <source>
        <strain evidence="8 9">AM005</strain>
    </source>
</reference>
<keyword evidence="3" id="KW-0847">Vitamin C</keyword>